<keyword evidence="11" id="KW-1185">Reference proteome</keyword>
<feature type="transmembrane region" description="Helical" evidence="9">
    <location>
        <begin position="313"/>
        <end position="335"/>
    </location>
</feature>
<dbReference type="InterPro" id="IPR004485">
    <property type="entry name" value="Cobalamin_biosynth_CobD/CbiB"/>
</dbReference>
<feature type="transmembrane region" description="Helical" evidence="9">
    <location>
        <begin position="59"/>
        <end position="84"/>
    </location>
</feature>
<name>A0AA37DGM8_9FIRM</name>
<comment type="similarity">
    <text evidence="3 9">Belongs to the CobD/CbiB family.</text>
</comment>
<evidence type="ECO:0000256" key="1">
    <source>
        <dbReference type="ARBA" id="ARBA00004651"/>
    </source>
</evidence>
<keyword evidence="5 9" id="KW-0169">Cobalamin biosynthesis</keyword>
<dbReference type="GO" id="GO:0005886">
    <property type="term" value="C:plasma membrane"/>
    <property type="evidence" value="ECO:0007669"/>
    <property type="project" value="UniProtKB-SubCell"/>
</dbReference>
<keyword evidence="4 9" id="KW-1003">Cell membrane</keyword>
<reference evidence="10 11" key="1">
    <citation type="submission" date="2011-10" db="EMBL/GenBank/DDBJ databases">
        <title>The Genome Sequence of Lachnospiraceae bacterium ACC2.</title>
        <authorList>
            <consortium name="The Broad Institute Genome Sequencing Platform"/>
            <person name="Earl A."/>
            <person name="Ward D."/>
            <person name="Feldgarden M."/>
            <person name="Gevers D."/>
            <person name="Sizova M."/>
            <person name="Hazen A."/>
            <person name="Epstein S."/>
            <person name="Young S.K."/>
            <person name="Zeng Q."/>
            <person name="Gargeya S."/>
            <person name="Fitzgerald M."/>
            <person name="Haas B."/>
            <person name="Abouelleil A."/>
            <person name="Alvarado L."/>
            <person name="Arachchi H.M."/>
            <person name="Berlin A."/>
            <person name="Brown A."/>
            <person name="Chapman S.B."/>
            <person name="Chen Z."/>
            <person name="Dunbar C."/>
            <person name="Freedman E."/>
            <person name="Gearin G."/>
            <person name="Goldberg J."/>
            <person name="Griggs A."/>
            <person name="Gujja S."/>
            <person name="Heiman D."/>
            <person name="Howarth C."/>
            <person name="Larson L."/>
            <person name="Lui A."/>
            <person name="MacDonald P.J.P."/>
            <person name="Montmayeur A."/>
            <person name="Murphy C."/>
            <person name="Neiman D."/>
            <person name="Pearson M."/>
            <person name="Priest M."/>
            <person name="Roberts A."/>
            <person name="Saif S."/>
            <person name="Shea T."/>
            <person name="Shenoy N."/>
            <person name="Sisk P."/>
            <person name="Stolte C."/>
            <person name="Sykes S."/>
            <person name="Wortman J."/>
            <person name="Nusbaum C."/>
            <person name="Birren B."/>
        </authorList>
    </citation>
    <scope>NUCLEOTIDE SEQUENCE [LARGE SCALE GENOMIC DNA]</scope>
    <source>
        <strain evidence="10 11">ACC2</strain>
    </source>
</reference>
<feature type="transmembrane region" description="Helical" evidence="9">
    <location>
        <begin position="90"/>
        <end position="108"/>
    </location>
</feature>
<evidence type="ECO:0000256" key="3">
    <source>
        <dbReference type="ARBA" id="ARBA00006263"/>
    </source>
</evidence>
<keyword evidence="8 9" id="KW-0472">Membrane</keyword>
<evidence type="ECO:0000313" key="11">
    <source>
        <dbReference type="Proteomes" id="UP000018466"/>
    </source>
</evidence>
<evidence type="ECO:0000256" key="7">
    <source>
        <dbReference type="ARBA" id="ARBA00022989"/>
    </source>
</evidence>
<dbReference type="EMBL" id="AGEL01000006">
    <property type="protein sequence ID" value="EHO17396.1"/>
    <property type="molecule type" value="Genomic_DNA"/>
</dbReference>
<gene>
    <name evidence="9" type="primary">cobD</name>
    <name evidence="10" type="ORF">HMPREF9623_00995</name>
</gene>
<dbReference type="HAMAP" id="MF_00024">
    <property type="entry name" value="CobD_CbiB"/>
    <property type="match status" value="1"/>
</dbReference>
<sequence>METGYVLLQHWHLEVAVVLGFFLDLLLGDPEHWFHPVRIIGGLVRELERRLYPKAGPPVAAFWNGLFLWLCCVGAVGTGVFLLTAGLRGIFFPLGFLFEILLSYQLLAARCLRDSAERVARALGEGGLAAGRKAVSYIVGRDTEALDEAGVIRATVETVAENASDGEVAPLFYLLLFGVTGGWVYKAVNTMDSMLGYKNARYELFGRVAARMDDVFNWIPARIAALLLIAAAAITGQDAREAARIFRRDRYRHASPNSAQTESVMAGALGVRLAGPASYFGERKEKPYIGDAGREIETEDIARANRMLTAASWLSLFFFLALRFFCCAIAAKLAVSLQSAAVLLPLLF</sequence>
<organism evidence="10 11">
    <name type="scientific">Stomatobaculum longum</name>
    <dbReference type="NCBI Taxonomy" id="796942"/>
    <lineage>
        <taxon>Bacteria</taxon>
        <taxon>Bacillati</taxon>
        <taxon>Bacillota</taxon>
        <taxon>Clostridia</taxon>
        <taxon>Lachnospirales</taxon>
        <taxon>Lachnospiraceae</taxon>
        <taxon>Stomatobaculum</taxon>
    </lineage>
</organism>
<dbReference type="RefSeq" id="WP_009532828.1">
    <property type="nucleotide sequence ID" value="NZ_JH590862.1"/>
</dbReference>
<comment type="caution">
    <text evidence="9">Lacks conserved residue(s) required for the propagation of feature annotation.</text>
</comment>
<protein>
    <recommendedName>
        <fullName evidence="9">Cobalamin biosynthesis protein CobD</fullName>
    </recommendedName>
</protein>
<dbReference type="GO" id="GO:0048472">
    <property type="term" value="F:threonine-phosphate decarboxylase activity"/>
    <property type="evidence" value="ECO:0007669"/>
    <property type="project" value="InterPro"/>
</dbReference>
<dbReference type="PANTHER" id="PTHR34308:SF1">
    <property type="entry name" value="COBALAMIN BIOSYNTHESIS PROTEIN CBIB"/>
    <property type="match status" value="1"/>
</dbReference>
<proteinExistence type="inferred from homology"/>
<evidence type="ECO:0000256" key="4">
    <source>
        <dbReference type="ARBA" id="ARBA00022475"/>
    </source>
</evidence>
<evidence type="ECO:0000256" key="5">
    <source>
        <dbReference type="ARBA" id="ARBA00022573"/>
    </source>
</evidence>
<accession>A0AA37DGM8</accession>
<comment type="pathway">
    <text evidence="2 9">Cofactor biosynthesis; adenosylcobalamin biosynthesis.</text>
</comment>
<feature type="transmembrane region" description="Helical" evidence="9">
    <location>
        <begin position="171"/>
        <end position="188"/>
    </location>
</feature>
<comment type="function">
    <text evidence="9">Converts cobyric acid to cobinamide by the addition of aminopropanol on the F carboxylic group.</text>
</comment>
<dbReference type="GeneID" id="86940755"/>
<dbReference type="Pfam" id="PF03186">
    <property type="entry name" value="CobD_Cbib"/>
    <property type="match status" value="1"/>
</dbReference>
<keyword evidence="7 9" id="KW-1133">Transmembrane helix</keyword>
<dbReference type="PANTHER" id="PTHR34308">
    <property type="entry name" value="COBALAMIN BIOSYNTHESIS PROTEIN CBIB"/>
    <property type="match status" value="1"/>
</dbReference>
<dbReference type="NCBIfam" id="TIGR00380">
    <property type="entry name" value="cobal_cbiB"/>
    <property type="match status" value="1"/>
</dbReference>
<evidence type="ECO:0000256" key="8">
    <source>
        <dbReference type="ARBA" id="ARBA00023136"/>
    </source>
</evidence>
<dbReference type="Proteomes" id="UP000018466">
    <property type="component" value="Unassembled WGS sequence"/>
</dbReference>
<dbReference type="GO" id="GO:0009236">
    <property type="term" value="P:cobalamin biosynthetic process"/>
    <property type="evidence" value="ECO:0007669"/>
    <property type="project" value="UniProtKB-UniRule"/>
</dbReference>
<keyword evidence="6 9" id="KW-0812">Transmembrane</keyword>
<evidence type="ECO:0000256" key="9">
    <source>
        <dbReference type="HAMAP-Rule" id="MF_00024"/>
    </source>
</evidence>
<dbReference type="GO" id="GO:0015420">
    <property type="term" value="F:ABC-type vitamin B12 transporter activity"/>
    <property type="evidence" value="ECO:0007669"/>
    <property type="project" value="UniProtKB-UniRule"/>
</dbReference>
<evidence type="ECO:0000256" key="2">
    <source>
        <dbReference type="ARBA" id="ARBA00004953"/>
    </source>
</evidence>
<comment type="caution">
    <text evidence="10">The sequence shown here is derived from an EMBL/GenBank/DDBJ whole genome shotgun (WGS) entry which is preliminary data.</text>
</comment>
<evidence type="ECO:0000256" key="6">
    <source>
        <dbReference type="ARBA" id="ARBA00022692"/>
    </source>
</evidence>
<dbReference type="AlphaFoldDB" id="A0AA37DGM8"/>
<evidence type="ECO:0000313" key="10">
    <source>
        <dbReference type="EMBL" id="EHO17396.1"/>
    </source>
</evidence>
<comment type="subcellular location">
    <subcellularLocation>
        <location evidence="1 9">Cell membrane</location>
        <topology evidence="1 9">Multi-pass membrane protein</topology>
    </subcellularLocation>
</comment>